<proteinExistence type="predicted"/>
<evidence type="ECO:0000313" key="3">
    <source>
        <dbReference type="Proteomes" id="UP000004508"/>
    </source>
</evidence>
<dbReference type="Proteomes" id="UP000004508">
    <property type="component" value="Unassembled WGS sequence"/>
</dbReference>
<comment type="caution">
    <text evidence="2">The sequence shown here is derived from an EMBL/GenBank/DDBJ whole genome shotgun (WGS) entry which is preliminary data.</text>
</comment>
<dbReference type="FunCoup" id="D6TUD4">
    <property type="interactions" value="11"/>
</dbReference>
<feature type="chain" id="PRO_5003088582" description="DUF2690 domain-containing protein" evidence="1">
    <location>
        <begin position="31"/>
        <end position="172"/>
    </location>
</feature>
<dbReference type="InterPro" id="IPR021224">
    <property type="entry name" value="DUF2690"/>
</dbReference>
<dbReference type="InParanoid" id="D6TUD4"/>
<sequence length="172" mass="17727">MFSIKQMISLGLMLLMLSTMVVFTTGVASAHTTSPSLAAVSCLDTSCDGKSPISTGCAGDGQDMHVVTSSDLGGGLRADVALRYSATCGAAWAKVTFNASMPSGHYGDAGIKSSRGKYYDCSSAGGNGWVSPGQTSCYTPMVGDYHSSESAYAAGFYSTNGTWKQVATTVSY</sequence>
<dbReference type="Pfam" id="PF10901">
    <property type="entry name" value="DUF2690"/>
    <property type="match status" value="1"/>
</dbReference>
<dbReference type="AlphaFoldDB" id="D6TUD4"/>
<evidence type="ECO:0000313" key="2">
    <source>
        <dbReference type="EMBL" id="EFH84002.1"/>
    </source>
</evidence>
<feature type="signal peptide" evidence="1">
    <location>
        <begin position="1"/>
        <end position="30"/>
    </location>
</feature>
<reference evidence="2 3" key="1">
    <citation type="journal article" date="2011" name="Stand. Genomic Sci.">
        <title>Non-contiguous finished genome sequence and contextual data of the filamentous soil bacterium Ktedonobacter racemifer type strain (SOSP1-21).</title>
        <authorList>
            <person name="Chang Y.J."/>
            <person name="Land M."/>
            <person name="Hauser L."/>
            <person name="Chertkov O."/>
            <person name="Del Rio T.G."/>
            <person name="Nolan M."/>
            <person name="Copeland A."/>
            <person name="Tice H."/>
            <person name="Cheng J.F."/>
            <person name="Lucas S."/>
            <person name="Han C."/>
            <person name="Goodwin L."/>
            <person name="Pitluck S."/>
            <person name="Ivanova N."/>
            <person name="Ovchinikova G."/>
            <person name="Pati A."/>
            <person name="Chen A."/>
            <person name="Palaniappan K."/>
            <person name="Mavromatis K."/>
            <person name="Liolios K."/>
            <person name="Brettin T."/>
            <person name="Fiebig A."/>
            <person name="Rohde M."/>
            <person name="Abt B."/>
            <person name="Goker M."/>
            <person name="Detter J.C."/>
            <person name="Woyke T."/>
            <person name="Bristow J."/>
            <person name="Eisen J.A."/>
            <person name="Markowitz V."/>
            <person name="Hugenholtz P."/>
            <person name="Kyrpides N.C."/>
            <person name="Klenk H.P."/>
            <person name="Lapidus A."/>
        </authorList>
    </citation>
    <scope>NUCLEOTIDE SEQUENCE [LARGE SCALE GENOMIC DNA]</scope>
    <source>
        <strain evidence="3">DSM 44963</strain>
    </source>
</reference>
<dbReference type="EMBL" id="ADVG01000003">
    <property type="protein sequence ID" value="EFH84002.1"/>
    <property type="molecule type" value="Genomic_DNA"/>
</dbReference>
<evidence type="ECO:0000256" key="1">
    <source>
        <dbReference type="SAM" id="SignalP"/>
    </source>
</evidence>
<accession>D6TUD4</accession>
<protein>
    <recommendedName>
        <fullName evidence="4">DUF2690 domain-containing protein</fullName>
    </recommendedName>
</protein>
<keyword evidence="3" id="KW-1185">Reference proteome</keyword>
<keyword evidence="1" id="KW-0732">Signal</keyword>
<organism evidence="2 3">
    <name type="scientific">Ktedonobacter racemifer DSM 44963</name>
    <dbReference type="NCBI Taxonomy" id="485913"/>
    <lineage>
        <taxon>Bacteria</taxon>
        <taxon>Bacillati</taxon>
        <taxon>Chloroflexota</taxon>
        <taxon>Ktedonobacteria</taxon>
        <taxon>Ktedonobacterales</taxon>
        <taxon>Ktedonobacteraceae</taxon>
        <taxon>Ktedonobacter</taxon>
    </lineage>
</organism>
<evidence type="ECO:0008006" key="4">
    <source>
        <dbReference type="Google" id="ProtNLM"/>
    </source>
</evidence>
<gene>
    <name evidence="2" type="ORF">Krac_5009</name>
</gene>
<name>D6TUD4_KTERA</name>